<reference evidence="1 2" key="1">
    <citation type="submission" date="2020-03" db="EMBL/GenBank/DDBJ databases">
        <title>Genomic Encyclopedia of Type Strains, Phase IV (KMG-IV): sequencing the most valuable type-strain genomes for metagenomic binning, comparative biology and taxonomic classification.</title>
        <authorList>
            <person name="Goeker M."/>
        </authorList>
    </citation>
    <scope>NUCLEOTIDE SEQUENCE [LARGE SCALE GENOMIC DNA]</scope>
    <source>
        <strain evidence="1 2">DSM 5718</strain>
    </source>
</reference>
<gene>
    <name evidence="1" type="ORF">FHS56_001713</name>
</gene>
<dbReference type="EMBL" id="JAASRN010000002">
    <property type="protein sequence ID" value="NIK74200.1"/>
    <property type="molecule type" value="Genomic_DNA"/>
</dbReference>
<dbReference type="Proteomes" id="UP000537126">
    <property type="component" value="Unassembled WGS sequence"/>
</dbReference>
<proteinExistence type="predicted"/>
<keyword evidence="2" id="KW-1185">Reference proteome</keyword>
<name>A0A846MS78_9BACT</name>
<comment type="caution">
    <text evidence="1">The sequence shown here is derived from an EMBL/GenBank/DDBJ whole genome shotgun (WGS) entry which is preliminary data.</text>
</comment>
<dbReference type="AlphaFoldDB" id="A0A846MS78"/>
<accession>A0A846MS78</accession>
<evidence type="ECO:0000313" key="1">
    <source>
        <dbReference type="EMBL" id="NIK74200.1"/>
    </source>
</evidence>
<dbReference type="RefSeq" id="WP_166919650.1">
    <property type="nucleotide sequence ID" value="NZ_JAASRN010000002.1"/>
</dbReference>
<protein>
    <submittedName>
        <fullName evidence="1">Uncharacterized protein</fullName>
    </submittedName>
</protein>
<evidence type="ECO:0000313" key="2">
    <source>
        <dbReference type="Proteomes" id="UP000537126"/>
    </source>
</evidence>
<sequence length="203" mass="24239">MSFWDKFLRRLLGESQEEGNTASSNKQALVHDVLRRSPSFKQQYFQWVNEGKFADPLRRIYEAYWLKRQNVAMSWEIQLLQMPYANGFALAFPSHELGQTDFIFLFEYLKDRVLSLNYRLADASYKMYDRGERVETLEQYYLKPRVQWGTQDGVYQQEFGNITLELTRFDDLPAYFKVVASIYAGRQYSQARHFDEFIELLLQ</sequence>
<organism evidence="1 2">
    <name type="scientific">Thermonema lapsum</name>
    <dbReference type="NCBI Taxonomy" id="28195"/>
    <lineage>
        <taxon>Bacteria</taxon>
        <taxon>Pseudomonadati</taxon>
        <taxon>Bacteroidota</taxon>
        <taxon>Cytophagia</taxon>
        <taxon>Cytophagales</taxon>
        <taxon>Thermonemataceae</taxon>
        <taxon>Thermonema</taxon>
    </lineage>
</organism>